<reference evidence="2" key="1">
    <citation type="submission" date="2014-11" db="EMBL/GenBank/DDBJ databases">
        <authorList>
            <person name="Amaro Gonzalez C."/>
        </authorList>
    </citation>
    <scope>NUCLEOTIDE SEQUENCE</scope>
</reference>
<evidence type="ECO:0000313" key="2">
    <source>
        <dbReference type="EMBL" id="JAH35384.1"/>
    </source>
</evidence>
<organism evidence="2">
    <name type="scientific">Anguilla anguilla</name>
    <name type="common">European freshwater eel</name>
    <name type="synonym">Muraena anguilla</name>
    <dbReference type="NCBI Taxonomy" id="7936"/>
    <lineage>
        <taxon>Eukaryota</taxon>
        <taxon>Metazoa</taxon>
        <taxon>Chordata</taxon>
        <taxon>Craniata</taxon>
        <taxon>Vertebrata</taxon>
        <taxon>Euteleostomi</taxon>
        <taxon>Actinopterygii</taxon>
        <taxon>Neopterygii</taxon>
        <taxon>Teleostei</taxon>
        <taxon>Anguilliformes</taxon>
        <taxon>Anguillidae</taxon>
        <taxon>Anguilla</taxon>
    </lineage>
</organism>
<name>A0A0E9S1U6_ANGAN</name>
<dbReference type="AlphaFoldDB" id="A0A0E9S1U6"/>
<accession>A0A0E9S1U6</accession>
<dbReference type="EMBL" id="GBXM01073193">
    <property type="protein sequence ID" value="JAH35384.1"/>
    <property type="molecule type" value="Transcribed_RNA"/>
</dbReference>
<reference evidence="2" key="2">
    <citation type="journal article" date="2015" name="Fish Shellfish Immunol.">
        <title>Early steps in the European eel (Anguilla anguilla)-Vibrio vulnificus interaction in the gills: Role of the RtxA13 toxin.</title>
        <authorList>
            <person name="Callol A."/>
            <person name="Pajuelo D."/>
            <person name="Ebbesson L."/>
            <person name="Teles M."/>
            <person name="MacKenzie S."/>
            <person name="Amaro C."/>
        </authorList>
    </citation>
    <scope>NUCLEOTIDE SEQUENCE</scope>
</reference>
<proteinExistence type="predicted"/>
<protein>
    <submittedName>
        <fullName evidence="2">Uncharacterized protein</fullName>
    </submittedName>
</protein>
<keyword evidence="1" id="KW-0472">Membrane</keyword>
<keyword evidence="1" id="KW-1133">Transmembrane helix</keyword>
<sequence>MDVPGGTNHLFVVFSYFSVFLVSIRALLISLPTARRAAPVISLSAQSMNSLPTFRGSLRRRKRFIKSVREKYEDAVIL</sequence>
<keyword evidence="1" id="KW-0812">Transmembrane</keyword>
<evidence type="ECO:0000256" key="1">
    <source>
        <dbReference type="SAM" id="Phobius"/>
    </source>
</evidence>
<feature type="transmembrane region" description="Helical" evidence="1">
    <location>
        <begin position="6"/>
        <end position="28"/>
    </location>
</feature>